<dbReference type="PROSITE" id="PS51257">
    <property type="entry name" value="PROKAR_LIPOPROTEIN"/>
    <property type="match status" value="1"/>
</dbReference>
<organism evidence="2 3">
    <name type="scientific">Chromohalobacter canadensis</name>
    <dbReference type="NCBI Taxonomy" id="141389"/>
    <lineage>
        <taxon>Bacteria</taxon>
        <taxon>Pseudomonadati</taxon>
        <taxon>Pseudomonadota</taxon>
        <taxon>Gammaproteobacteria</taxon>
        <taxon>Oceanospirillales</taxon>
        <taxon>Halomonadaceae</taxon>
        <taxon>Chromohalobacter</taxon>
    </lineage>
</organism>
<name>A0A285VM00_9GAMM</name>
<sequence length="568" mass="61167">MLRRISLACVMAGSVLLAGCGQDSADAPLTHVPADTPFLFANLETIDDATLNAALASSNASLAQQRVDLRQFAEELRRDGETESLANVLDALAEELADKSDYQQVAEQIGVDLGGQNALYGLGLSPILRLSINDAERYQAFLQRLADAAGQPLETHTQGELEYRQARLGEAPLQLLSAVHDGQAVLAVTPTELDDDALQQVLGTSLPDNSVQDTQRLSELADAKDYLPYGLGYVDTTRLATLLTGSQDPMIQSFRAFAEQTQGQAPEPVSQSCREDATRLASRMPQLSAGYTTLDAAHTEQRFDVSLAKDITAPLASLTSTLPGLGNDSLESPFDLAVALPMNDLRDLLTQQIQHVRTAPFNCSALAELNNDLDELGRQANMLAMPPFGSLRGMRLVIDELTMPEYSGQPTIKGALLVASSDPNGLMAIGQSMLPGLATLSLSSDGEPQALPPQLTAMLGDEPAWLAMTDKALGVATGEGEQTTLKSLLQDETSETGELMHLKISGDMYAKWLQLADTFGNLAGNDAAAIEEQLDAMQDQFERVDNVVIRMRMEDDGLVINNRIDWQQ</sequence>
<dbReference type="Proteomes" id="UP000219023">
    <property type="component" value="Unassembled WGS sequence"/>
</dbReference>
<dbReference type="OrthoDB" id="5933200at2"/>
<evidence type="ECO:0000313" key="3">
    <source>
        <dbReference type="Proteomes" id="UP000219023"/>
    </source>
</evidence>
<proteinExistence type="predicted"/>
<protein>
    <recommendedName>
        <fullName evidence="4">DUF3352 domain-containing protein</fullName>
    </recommendedName>
</protein>
<accession>A0A285VM00</accession>
<dbReference type="EMBL" id="OBQJ01000004">
    <property type="protein sequence ID" value="SOC54983.1"/>
    <property type="molecule type" value="Genomic_DNA"/>
</dbReference>
<reference evidence="2 3" key="1">
    <citation type="submission" date="2017-08" db="EMBL/GenBank/DDBJ databases">
        <authorList>
            <person name="de Groot N.N."/>
        </authorList>
    </citation>
    <scope>NUCLEOTIDE SEQUENCE [LARGE SCALE GENOMIC DNA]</scope>
    <source>
        <strain evidence="2 3">USBA 855</strain>
    </source>
</reference>
<gene>
    <name evidence="2" type="ORF">SAMN05421509_104294</name>
</gene>
<keyword evidence="1" id="KW-0732">Signal</keyword>
<evidence type="ECO:0000313" key="2">
    <source>
        <dbReference type="EMBL" id="SOC54983.1"/>
    </source>
</evidence>
<feature type="signal peptide" evidence="1">
    <location>
        <begin position="1"/>
        <end position="25"/>
    </location>
</feature>
<evidence type="ECO:0008006" key="4">
    <source>
        <dbReference type="Google" id="ProtNLM"/>
    </source>
</evidence>
<dbReference type="RefSeq" id="WP_097022803.1">
    <property type="nucleotide sequence ID" value="NZ_OBQJ01000004.1"/>
</dbReference>
<evidence type="ECO:0000256" key="1">
    <source>
        <dbReference type="SAM" id="SignalP"/>
    </source>
</evidence>
<feature type="chain" id="PRO_5012651134" description="DUF3352 domain-containing protein" evidence="1">
    <location>
        <begin position="26"/>
        <end position="568"/>
    </location>
</feature>
<dbReference type="AlphaFoldDB" id="A0A285VM00"/>